<dbReference type="EMBL" id="FNID01000004">
    <property type="protein sequence ID" value="SDM74959.1"/>
    <property type="molecule type" value="Genomic_DNA"/>
</dbReference>
<protein>
    <submittedName>
        <fullName evidence="4">Predicted DNA-binding transcriptional regulator YafY, contains an HTH and WYL domains</fullName>
    </submittedName>
</protein>
<dbReference type="OrthoDB" id="9815009at2"/>
<evidence type="ECO:0000259" key="2">
    <source>
        <dbReference type="Pfam" id="PF13280"/>
    </source>
</evidence>
<dbReference type="GO" id="GO:0003677">
    <property type="term" value="F:DNA binding"/>
    <property type="evidence" value="ECO:0007669"/>
    <property type="project" value="UniProtKB-KW"/>
</dbReference>
<dbReference type="InterPro" id="IPR057727">
    <property type="entry name" value="WCX_dom"/>
</dbReference>
<dbReference type="InterPro" id="IPR013196">
    <property type="entry name" value="HTH_11"/>
</dbReference>
<organism evidence="4 5">
    <name type="scientific">Acetanaerobacterium elongatum</name>
    <dbReference type="NCBI Taxonomy" id="258515"/>
    <lineage>
        <taxon>Bacteria</taxon>
        <taxon>Bacillati</taxon>
        <taxon>Bacillota</taxon>
        <taxon>Clostridia</taxon>
        <taxon>Eubacteriales</taxon>
        <taxon>Oscillospiraceae</taxon>
        <taxon>Acetanaerobacterium</taxon>
    </lineage>
</organism>
<feature type="domain" description="WYL" evidence="2">
    <location>
        <begin position="134"/>
        <end position="198"/>
    </location>
</feature>
<dbReference type="InterPro" id="IPR028349">
    <property type="entry name" value="PafC-like"/>
</dbReference>
<keyword evidence="5" id="KW-1185">Reference proteome</keyword>
<dbReference type="STRING" id="258515.SAMN05192585_10485"/>
<evidence type="ECO:0000259" key="3">
    <source>
        <dbReference type="Pfam" id="PF25583"/>
    </source>
</evidence>
<dbReference type="PANTHER" id="PTHR34580">
    <property type="match status" value="1"/>
</dbReference>
<evidence type="ECO:0000313" key="4">
    <source>
        <dbReference type="EMBL" id="SDM74959.1"/>
    </source>
</evidence>
<dbReference type="PANTHER" id="PTHR34580:SF1">
    <property type="entry name" value="PROTEIN PAFC"/>
    <property type="match status" value="1"/>
</dbReference>
<name>A0A1G9VRY4_9FIRM</name>
<gene>
    <name evidence="4" type="ORF">SAMN05192585_10485</name>
</gene>
<evidence type="ECO:0000259" key="1">
    <source>
        <dbReference type="Pfam" id="PF08279"/>
    </source>
</evidence>
<dbReference type="PROSITE" id="PS52050">
    <property type="entry name" value="WYL"/>
    <property type="match status" value="1"/>
</dbReference>
<reference evidence="4 5" key="1">
    <citation type="submission" date="2016-10" db="EMBL/GenBank/DDBJ databases">
        <authorList>
            <person name="de Groot N.N."/>
        </authorList>
    </citation>
    <scope>NUCLEOTIDE SEQUENCE [LARGE SCALE GENOMIC DNA]</scope>
    <source>
        <strain evidence="4 5">CGMCC 1.5012</strain>
    </source>
</reference>
<feature type="domain" description="WCX" evidence="3">
    <location>
        <begin position="229"/>
        <end position="301"/>
    </location>
</feature>
<dbReference type="InterPro" id="IPR026881">
    <property type="entry name" value="WYL_dom"/>
</dbReference>
<dbReference type="Pfam" id="PF08279">
    <property type="entry name" value="HTH_11"/>
    <property type="match status" value="1"/>
</dbReference>
<dbReference type="Pfam" id="PF13280">
    <property type="entry name" value="WYL"/>
    <property type="match status" value="1"/>
</dbReference>
<feature type="domain" description="Helix-turn-helix type 11" evidence="1">
    <location>
        <begin position="5"/>
        <end position="55"/>
    </location>
</feature>
<evidence type="ECO:0000313" key="5">
    <source>
        <dbReference type="Proteomes" id="UP000199182"/>
    </source>
</evidence>
<dbReference type="PIRSF" id="PIRSF016838">
    <property type="entry name" value="PafC"/>
    <property type="match status" value="1"/>
</dbReference>
<dbReference type="Pfam" id="PF25583">
    <property type="entry name" value="WCX"/>
    <property type="match status" value="1"/>
</dbReference>
<dbReference type="SUPFAM" id="SSF46785">
    <property type="entry name" value="Winged helix' DNA-binding domain"/>
    <property type="match status" value="1"/>
</dbReference>
<keyword evidence="4" id="KW-0238">DNA-binding</keyword>
<dbReference type="AlphaFoldDB" id="A0A1G9VRY4"/>
<proteinExistence type="predicted"/>
<dbReference type="Gene3D" id="1.10.10.10">
    <property type="entry name" value="Winged helix-like DNA-binding domain superfamily/Winged helix DNA-binding domain"/>
    <property type="match status" value="1"/>
</dbReference>
<sequence length="306" mass="34461">MKIDRLLGILSILSKKPKVKAKDLAERFEVSIRTIYRDVEVICQAGIPLVTSPGGDGGISIAEGFTLGKDVLTRNDLESIILGLKSLESVTQGTQIRSLLTRLAPEPESSIIPAGSDVVIDLASFYRSSLAPKISLLREAIAVKQTVRFDYYAKNGHTLREIEPYLIAFKWSAWYVFGFCRLRQDFRLFKLNRITELTLTGEGFEPRSLTAEQADLDAFYQDPEKRHYATLLLSRDLEYIMIDEYGINSYKPVDEQSIVAQWDYINEREMVKTVLRLGSGAKVLAPKSLADAVKDEALKILQNYSE</sequence>
<dbReference type="InterPro" id="IPR051534">
    <property type="entry name" value="CBASS_pafABC_assoc_protein"/>
</dbReference>
<accession>A0A1G9VRY4</accession>
<dbReference type="Proteomes" id="UP000199182">
    <property type="component" value="Unassembled WGS sequence"/>
</dbReference>
<dbReference type="RefSeq" id="WP_092638055.1">
    <property type="nucleotide sequence ID" value="NZ_FNID01000004.1"/>
</dbReference>
<dbReference type="InterPro" id="IPR036390">
    <property type="entry name" value="WH_DNA-bd_sf"/>
</dbReference>
<dbReference type="InterPro" id="IPR036388">
    <property type="entry name" value="WH-like_DNA-bd_sf"/>
</dbReference>